<dbReference type="EMBL" id="JAGIXG020000227">
    <property type="protein sequence ID" value="KAI6777537.1"/>
    <property type="molecule type" value="Genomic_DNA"/>
</dbReference>
<name>A0A9P9XT56_9HYPO</name>
<dbReference type="InterPro" id="IPR027417">
    <property type="entry name" value="P-loop_NTPase"/>
</dbReference>
<reference evidence="4" key="2">
    <citation type="submission" date="2022-07" db="EMBL/GenBank/DDBJ databases">
        <authorList>
            <person name="Goncalves M.F.M."/>
            <person name="Hilario S."/>
            <person name="Van De Peer Y."/>
            <person name="Esteves A.C."/>
            <person name="Alves A."/>
        </authorList>
    </citation>
    <scope>NUCLEOTIDE SEQUENCE</scope>
    <source>
        <strain evidence="4">MUM 19.33</strain>
    </source>
</reference>
<dbReference type="GO" id="GO:0043531">
    <property type="term" value="F:ADP binding"/>
    <property type="evidence" value="ECO:0007669"/>
    <property type="project" value="InterPro"/>
</dbReference>
<dbReference type="OrthoDB" id="20872at2759"/>
<dbReference type="InterPro" id="IPR035994">
    <property type="entry name" value="Nucleoside_phosphorylase_sf"/>
</dbReference>
<feature type="domain" description="NB-ARC" evidence="2">
    <location>
        <begin position="245"/>
        <end position="400"/>
    </location>
</feature>
<dbReference type="InterPro" id="IPR000845">
    <property type="entry name" value="Nucleoside_phosphorylase_d"/>
</dbReference>
<dbReference type="PANTHER" id="PTHR46082:SF11">
    <property type="entry name" value="AAA+ ATPASE DOMAIN-CONTAINING PROTEIN-RELATED"/>
    <property type="match status" value="1"/>
</dbReference>
<organism evidence="4 5">
    <name type="scientific">Emericellopsis cladophorae</name>
    <dbReference type="NCBI Taxonomy" id="2686198"/>
    <lineage>
        <taxon>Eukaryota</taxon>
        <taxon>Fungi</taxon>
        <taxon>Dikarya</taxon>
        <taxon>Ascomycota</taxon>
        <taxon>Pezizomycotina</taxon>
        <taxon>Sordariomycetes</taxon>
        <taxon>Hypocreomycetidae</taxon>
        <taxon>Hypocreales</taxon>
        <taxon>Bionectriaceae</taxon>
        <taxon>Emericellopsis</taxon>
    </lineage>
</organism>
<evidence type="ECO:0000313" key="5">
    <source>
        <dbReference type="Proteomes" id="UP001055219"/>
    </source>
</evidence>
<keyword evidence="5" id="KW-1185">Reference proteome</keyword>
<dbReference type="Gene3D" id="3.40.50.1580">
    <property type="entry name" value="Nucleoside phosphorylase domain"/>
    <property type="match status" value="1"/>
</dbReference>
<sequence>TEYEADGHTLDEQINQILAQKTRLRRKYSRPPSNNDKLFYSDVVHKDVCGGDCVSSPEHLVRRAERAEEDDNPAIHYGLIASANQLMKDARVRDTLAAERGILCFEMEAAGLMNHFPCLVIRGICDYADSHKNKEWQGYAAMVAAAYAKDLLRKISPNRVEVERRITDILMSVESGLDHLRLKAETHTELLVGIHQSVQDQKPKITEDASAYSGSHYVMGFASDPEFVERSEIWAWMKESYTGLARRMALFGMGGFGKSQLAIRFACYVRDEFPTTSIFWVHGATRDTFEASYRTIAETLLLPRRTDAEVNLLALVRDWLQKVDGNPFLMVIDNADNVGIYSSNAPNDEGLASYLPKCDHGKVLITTRSRNAAEKLIGNGKWIQQVPVMKHEQALQLLQRRLGIEDESDARDLVGALDHIPLAISQAAAYIHCRRPRVTLRSYLEDFGKSQKRKKGLLRSDKGDLGRYEGVSNSVLVTWEVTFDRIQKDHPRAANLLALMSQFQAQNIPESMLHGYDDTAANSHSDQDDAGVSVSDESSEGSEFENDLDVLRSYSLVMVKTAGLCDMHSLVQFCTRSWMVERGGFAKVFFLMLSLC</sequence>
<evidence type="ECO:0008006" key="6">
    <source>
        <dbReference type="Google" id="ProtNLM"/>
    </source>
</evidence>
<accession>A0A9P9XT56</accession>
<gene>
    <name evidence="4" type="ORF">J7T54_003193</name>
</gene>
<dbReference type="GeneID" id="75829698"/>
<dbReference type="Gene3D" id="3.40.50.300">
    <property type="entry name" value="P-loop containing nucleotide triphosphate hydrolases"/>
    <property type="match status" value="1"/>
</dbReference>
<dbReference type="Pfam" id="PF00931">
    <property type="entry name" value="NB-ARC"/>
    <property type="match status" value="1"/>
</dbReference>
<dbReference type="SUPFAM" id="SSF52540">
    <property type="entry name" value="P-loop containing nucleoside triphosphate hydrolases"/>
    <property type="match status" value="1"/>
</dbReference>
<reference evidence="4" key="1">
    <citation type="journal article" date="2021" name="J Fungi (Basel)">
        <title>Genomic and Metabolomic Analyses of the Marine Fungus Emericellopsis cladophorae: Insights into Saltwater Adaptability Mechanisms and Its Biosynthetic Potential.</title>
        <authorList>
            <person name="Goncalves M.F.M."/>
            <person name="Hilario S."/>
            <person name="Van de Peer Y."/>
            <person name="Esteves A.C."/>
            <person name="Alves A."/>
        </authorList>
    </citation>
    <scope>NUCLEOTIDE SEQUENCE</scope>
    <source>
        <strain evidence="4">MUM 19.33</strain>
    </source>
</reference>
<feature type="domain" description="Nucleoside phosphorylase" evidence="3">
    <location>
        <begin position="56"/>
        <end position="137"/>
    </location>
</feature>
<evidence type="ECO:0000256" key="1">
    <source>
        <dbReference type="SAM" id="MobiDB-lite"/>
    </source>
</evidence>
<evidence type="ECO:0000259" key="3">
    <source>
        <dbReference type="Pfam" id="PF01048"/>
    </source>
</evidence>
<dbReference type="GO" id="GO:0009116">
    <property type="term" value="P:nucleoside metabolic process"/>
    <property type="evidence" value="ECO:0007669"/>
    <property type="project" value="InterPro"/>
</dbReference>
<protein>
    <recommendedName>
        <fullName evidence="6">NB-ARC domain-containing protein</fullName>
    </recommendedName>
</protein>
<dbReference type="InterPro" id="IPR002182">
    <property type="entry name" value="NB-ARC"/>
</dbReference>
<evidence type="ECO:0000313" key="4">
    <source>
        <dbReference type="EMBL" id="KAI6777537.1"/>
    </source>
</evidence>
<dbReference type="AlphaFoldDB" id="A0A9P9XT56"/>
<dbReference type="GO" id="GO:0003824">
    <property type="term" value="F:catalytic activity"/>
    <property type="evidence" value="ECO:0007669"/>
    <property type="project" value="InterPro"/>
</dbReference>
<evidence type="ECO:0000259" key="2">
    <source>
        <dbReference type="Pfam" id="PF00931"/>
    </source>
</evidence>
<dbReference type="Proteomes" id="UP001055219">
    <property type="component" value="Unassembled WGS sequence"/>
</dbReference>
<dbReference type="PANTHER" id="PTHR46082">
    <property type="entry name" value="ATP/GTP-BINDING PROTEIN-RELATED"/>
    <property type="match status" value="1"/>
</dbReference>
<comment type="caution">
    <text evidence="4">The sequence shown here is derived from an EMBL/GenBank/DDBJ whole genome shotgun (WGS) entry which is preliminary data.</text>
</comment>
<feature type="non-terminal residue" evidence="4">
    <location>
        <position position="1"/>
    </location>
</feature>
<dbReference type="SUPFAM" id="SSF53167">
    <property type="entry name" value="Purine and uridine phosphorylases"/>
    <property type="match status" value="1"/>
</dbReference>
<dbReference type="Pfam" id="PF01048">
    <property type="entry name" value="PNP_UDP_1"/>
    <property type="match status" value="1"/>
</dbReference>
<feature type="region of interest" description="Disordered" evidence="1">
    <location>
        <begin position="516"/>
        <end position="541"/>
    </location>
</feature>
<dbReference type="InterPro" id="IPR053137">
    <property type="entry name" value="NLR-like"/>
</dbReference>
<proteinExistence type="predicted"/>
<dbReference type="RefSeq" id="XP_051358393.1">
    <property type="nucleotide sequence ID" value="XM_051510736.1"/>
</dbReference>